<keyword evidence="5" id="KW-1185">Reference proteome</keyword>
<dbReference type="SUPFAM" id="SSF53743">
    <property type="entry name" value="FucI/AraA N-terminal and middle domains"/>
    <property type="match status" value="1"/>
</dbReference>
<evidence type="ECO:0000313" key="5">
    <source>
        <dbReference type="Proteomes" id="UP001499951"/>
    </source>
</evidence>
<accession>A0ABN1F9G5</accession>
<gene>
    <name evidence="4" type="ORF">GCM10008942_38390</name>
</gene>
<evidence type="ECO:0000313" key="4">
    <source>
        <dbReference type="EMBL" id="GAA0585763.1"/>
    </source>
</evidence>
<dbReference type="Proteomes" id="UP001499951">
    <property type="component" value="Unassembled WGS sequence"/>
</dbReference>
<feature type="domain" description="L-fucose isomerase C-terminal" evidence="3">
    <location>
        <begin position="337"/>
        <end position="464"/>
    </location>
</feature>
<dbReference type="InterPro" id="IPR009015">
    <property type="entry name" value="Fucose_isomerase_N/cen_sf"/>
</dbReference>
<evidence type="ECO:0000259" key="3">
    <source>
        <dbReference type="Pfam" id="PF02952"/>
    </source>
</evidence>
<evidence type="ECO:0000256" key="1">
    <source>
        <dbReference type="ARBA" id="ARBA00023235"/>
    </source>
</evidence>
<protein>
    <submittedName>
        <fullName evidence="4">L-fucose/L-arabinose isomerase family protein</fullName>
    </submittedName>
</protein>
<keyword evidence="1 4" id="KW-0413">Isomerase</keyword>
<name>A0ABN1F9G5_9PROT</name>
<dbReference type="PANTHER" id="PTHR36120">
    <property type="entry name" value="FUCOSE ISOMERASE"/>
    <property type="match status" value="1"/>
</dbReference>
<keyword evidence="2" id="KW-0119">Carbohydrate metabolism</keyword>
<reference evidence="4 5" key="1">
    <citation type="journal article" date="2019" name="Int. J. Syst. Evol. Microbiol.">
        <title>The Global Catalogue of Microorganisms (GCM) 10K type strain sequencing project: providing services to taxonomists for standard genome sequencing and annotation.</title>
        <authorList>
            <consortium name="The Broad Institute Genomics Platform"/>
            <consortium name="The Broad Institute Genome Sequencing Center for Infectious Disease"/>
            <person name="Wu L."/>
            <person name="Ma J."/>
        </authorList>
    </citation>
    <scope>NUCLEOTIDE SEQUENCE [LARGE SCALE GENOMIC DNA]</scope>
    <source>
        <strain evidence="4 5">JCM 15089</strain>
    </source>
</reference>
<proteinExistence type="predicted"/>
<dbReference type="EMBL" id="BAAADD010000012">
    <property type="protein sequence ID" value="GAA0585763.1"/>
    <property type="molecule type" value="Genomic_DNA"/>
</dbReference>
<dbReference type="PANTHER" id="PTHR36120:SF1">
    <property type="entry name" value="L-FUCOSE ISOMERASE C-TERMINAL DOMAIN-CONTAINING PROTEIN"/>
    <property type="match status" value="1"/>
</dbReference>
<evidence type="ECO:0000256" key="2">
    <source>
        <dbReference type="ARBA" id="ARBA00023277"/>
    </source>
</evidence>
<dbReference type="InterPro" id="IPR015888">
    <property type="entry name" value="Fuc_isomerase_C"/>
</dbReference>
<dbReference type="GO" id="GO:0016853">
    <property type="term" value="F:isomerase activity"/>
    <property type="evidence" value="ECO:0007669"/>
    <property type="project" value="UniProtKB-KW"/>
</dbReference>
<comment type="caution">
    <text evidence="4">The sequence shown here is derived from an EMBL/GenBank/DDBJ whole genome shotgun (WGS) entry which is preliminary data.</text>
</comment>
<organism evidence="4 5">
    <name type="scientific">Rhizomicrobium electricum</name>
    <dbReference type="NCBI Taxonomy" id="480070"/>
    <lineage>
        <taxon>Bacteria</taxon>
        <taxon>Pseudomonadati</taxon>
        <taxon>Pseudomonadota</taxon>
        <taxon>Alphaproteobacteria</taxon>
        <taxon>Micropepsales</taxon>
        <taxon>Micropepsaceae</taxon>
        <taxon>Rhizomicrobium</taxon>
    </lineage>
</organism>
<sequence length="468" mass="50786">MGLGVIVSSRAFFNAAFTQDARDQVVRQIEALGATPYILNAGDTPNGAVETLADADHCARYFGAHRDAIDGVVVVLPNFGDEIAVVETLTRAALNVPVLVQACNDRIDKVDVKGRRDAFCGKISVCNNLYQYGIPWTDTVSHTNDVNGAEFKGDLDRFLRVCRLVRGMKRARIGAIGARTGAFQTVRYSEKLLQKSGITIVTVDLSEVLAAARALTDTDKAVQEKLAEISGYGRIPATIKHENIVKQAKLSVAVNRWLERNDCDASSIQCWTSVQDNFGCATCLTMSMMGQKLQPSACEVDVTGAVSMYALALAAGAPPALLDWNNNYGSEPDKCVCTHCGNYPKDFIGETPEISNLDVLATTIGPEKCFGAVKGKVKAGDMTYFRLSTDDAAGTVKSYLGEGRFTDDPFGMDGGIAVTEIPNLRDLLRHITRNGFEHHVAMVRGLYADVVEEAAVRYLGWPVYRHEA</sequence>
<dbReference type="Pfam" id="PF02952">
    <property type="entry name" value="Fucose_iso_C"/>
    <property type="match status" value="1"/>
</dbReference>